<protein>
    <recommendedName>
        <fullName evidence="1">HTH cro/C1-type domain-containing protein</fullName>
    </recommendedName>
</protein>
<evidence type="ECO:0000313" key="2">
    <source>
        <dbReference type="EMBL" id="CAG4884372.1"/>
    </source>
</evidence>
<proteinExistence type="predicted"/>
<dbReference type="GO" id="GO:0003677">
    <property type="term" value="F:DNA binding"/>
    <property type="evidence" value="ECO:0007669"/>
    <property type="project" value="InterPro"/>
</dbReference>
<evidence type="ECO:0000313" key="3">
    <source>
        <dbReference type="Proteomes" id="UP000742786"/>
    </source>
</evidence>
<feature type="domain" description="HTH cro/C1-type" evidence="1">
    <location>
        <begin position="15"/>
        <end position="69"/>
    </location>
</feature>
<dbReference type="SUPFAM" id="SSF47413">
    <property type="entry name" value="lambda repressor-like DNA-binding domains"/>
    <property type="match status" value="1"/>
</dbReference>
<dbReference type="AlphaFoldDB" id="A0A916J5L0"/>
<dbReference type="Gene3D" id="1.10.260.40">
    <property type="entry name" value="lambda repressor-like DNA-binding domains"/>
    <property type="match status" value="1"/>
</dbReference>
<dbReference type="RefSeq" id="WP_220636231.1">
    <property type="nucleotide sequence ID" value="NZ_CAJQUM010000001.1"/>
</dbReference>
<dbReference type="PROSITE" id="PS50943">
    <property type="entry name" value="HTH_CROC1"/>
    <property type="match status" value="1"/>
</dbReference>
<keyword evidence="3" id="KW-1185">Reference proteome</keyword>
<gene>
    <name evidence="2" type="ORF">GTOL_12255</name>
</gene>
<organism evidence="2 3">
    <name type="scientific">Georgfuchsia toluolica</name>
    <dbReference type="NCBI Taxonomy" id="424218"/>
    <lineage>
        <taxon>Bacteria</taxon>
        <taxon>Pseudomonadati</taxon>
        <taxon>Pseudomonadota</taxon>
        <taxon>Betaproteobacteria</taxon>
        <taxon>Nitrosomonadales</taxon>
        <taxon>Sterolibacteriaceae</taxon>
        <taxon>Georgfuchsia</taxon>
    </lineage>
</organism>
<dbReference type="Proteomes" id="UP000742786">
    <property type="component" value="Unassembled WGS sequence"/>
</dbReference>
<comment type="caution">
    <text evidence="2">The sequence shown here is derived from an EMBL/GenBank/DDBJ whole genome shotgun (WGS) entry which is preliminary data.</text>
</comment>
<evidence type="ECO:0000259" key="1">
    <source>
        <dbReference type="PROSITE" id="PS50943"/>
    </source>
</evidence>
<dbReference type="InterPro" id="IPR010982">
    <property type="entry name" value="Lambda_DNA-bd_dom_sf"/>
</dbReference>
<dbReference type="InterPro" id="IPR001387">
    <property type="entry name" value="Cro/C1-type_HTH"/>
</dbReference>
<dbReference type="EMBL" id="CAJQUM010000001">
    <property type="protein sequence ID" value="CAG4884372.1"/>
    <property type="molecule type" value="Genomic_DNA"/>
</dbReference>
<name>A0A916J5L0_9PROT</name>
<sequence length="83" mass="8924">METVARTPQQLSQILRAQRKRKSITQSGAGASVGLLPKTISALETRPEGSSIESLFRMLSALNLELVIREKSPAGCGQAGSEW</sequence>
<reference evidence="2" key="1">
    <citation type="submission" date="2021-04" db="EMBL/GenBank/DDBJ databases">
        <authorList>
            <person name="Hornung B."/>
        </authorList>
    </citation>
    <scope>NUCLEOTIDE SEQUENCE</scope>
    <source>
        <strain evidence="2">G5G6</strain>
    </source>
</reference>
<accession>A0A916J5L0</accession>